<organism evidence="2 3">
    <name type="scientific">Psilocybe cyanescens</name>
    <dbReference type="NCBI Taxonomy" id="93625"/>
    <lineage>
        <taxon>Eukaryota</taxon>
        <taxon>Fungi</taxon>
        <taxon>Dikarya</taxon>
        <taxon>Basidiomycota</taxon>
        <taxon>Agaricomycotina</taxon>
        <taxon>Agaricomycetes</taxon>
        <taxon>Agaricomycetidae</taxon>
        <taxon>Agaricales</taxon>
        <taxon>Agaricineae</taxon>
        <taxon>Strophariaceae</taxon>
        <taxon>Psilocybe</taxon>
    </lineage>
</organism>
<dbReference type="InterPro" id="IPR051783">
    <property type="entry name" value="NAD(P)-dependent_oxidoreduct"/>
</dbReference>
<keyword evidence="3" id="KW-1185">Reference proteome</keyword>
<evidence type="ECO:0000313" key="3">
    <source>
        <dbReference type="Proteomes" id="UP000283269"/>
    </source>
</evidence>
<reference evidence="2 3" key="1">
    <citation type="journal article" date="2018" name="Evol. Lett.">
        <title>Horizontal gene cluster transfer increased hallucinogenic mushroom diversity.</title>
        <authorList>
            <person name="Reynolds H.T."/>
            <person name="Vijayakumar V."/>
            <person name="Gluck-Thaler E."/>
            <person name="Korotkin H.B."/>
            <person name="Matheny P.B."/>
            <person name="Slot J.C."/>
        </authorList>
    </citation>
    <scope>NUCLEOTIDE SEQUENCE [LARGE SCALE GENOMIC DNA]</scope>
    <source>
        <strain evidence="2 3">2631</strain>
    </source>
</reference>
<name>A0A409WL19_PSICY</name>
<gene>
    <name evidence="2" type="ORF">CVT25_002822</name>
</gene>
<dbReference type="Proteomes" id="UP000283269">
    <property type="component" value="Unassembled WGS sequence"/>
</dbReference>
<dbReference type="PANTHER" id="PTHR48079:SF6">
    <property type="entry name" value="NAD(P)-BINDING DOMAIN-CONTAINING PROTEIN-RELATED"/>
    <property type="match status" value="1"/>
</dbReference>
<dbReference type="Pfam" id="PF05368">
    <property type="entry name" value="NmrA"/>
    <property type="match status" value="1"/>
</dbReference>
<accession>A0A409WL19</accession>
<sequence>MPSQINIFITGATGKYCIIIFFQCTIKLKMICLFSSGYIGGSVLDRLLKHPDASSFKITALVRSVEKGDKLKNLGVNIAIGTYDAEDLSFLTDAVSQADVVFSVANSDHPLAAQAILKGLKIKHEKSGKAPILIHTVTIIMDDSRGLTSEHITYSDLDVETLSSIPDTALHRNVDVPLIEADRAGYVNVYLVTPGTIFGSPSGQLVDLGIQNMHSIQIPYIIKPSIARKQGAYFSKGLNTWSAVSQEEVVDLYLILFDTIRSRPEAAGHGAEGYYFAENCEYSGIELARVISEALVEFGVGTSKEPSAFTQAELDTFFGPIWPLLATNSYAKGDRSRALGWNPKSTKKDFLENVRLETKAFLAESK</sequence>
<dbReference type="OrthoDB" id="2130169at2759"/>
<dbReference type="InterPro" id="IPR036291">
    <property type="entry name" value="NAD(P)-bd_dom_sf"/>
</dbReference>
<evidence type="ECO:0000313" key="2">
    <source>
        <dbReference type="EMBL" id="PPQ79216.1"/>
    </source>
</evidence>
<dbReference type="STRING" id="93625.A0A409WL19"/>
<dbReference type="FunCoup" id="A0A409WL19">
    <property type="interactions" value="28"/>
</dbReference>
<proteinExistence type="predicted"/>
<dbReference type="Gene3D" id="3.40.50.720">
    <property type="entry name" value="NAD(P)-binding Rossmann-like Domain"/>
    <property type="match status" value="1"/>
</dbReference>
<dbReference type="GO" id="GO:0005737">
    <property type="term" value="C:cytoplasm"/>
    <property type="evidence" value="ECO:0007669"/>
    <property type="project" value="TreeGrafter"/>
</dbReference>
<comment type="caution">
    <text evidence="2">The sequence shown here is derived from an EMBL/GenBank/DDBJ whole genome shotgun (WGS) entry which is preliminary data.</text>
</comment>
<dbReference type="InterPro" id="IPR008030">
    <property type="entry name" value="NmrA-like"/>
</dbReference>
<dbReference type="EMBL" id="NHYD01003386">
    <property type="protein sequence ID" value="PPQ79216.1"/>
    <property type="molecule type" value="Genomic_DNA"/>
</dbReference>
<feature type="domain" description="NmrA-like" evidence="1">
    <location>
        <begin position="35"/>
        <end position="111"/>
    </location>
</feature>
<protein>
    <recommendedName>
        <fullName evidence="1">NmrA-like domain-containing protein</fullName>
    </recommendedName>
</protein>
<evidence type="ECO:0000259" key="1">
    <source>
        <dbReference type="Pfam" id="PF05368"/>
    </source>
</evidence>
<dbReference type="GO" id="GO:0004029">
    <property type="term" value="F:aldehyde dehydrogenase (NAD+) activity"/>
    <property type="evidence" value="ECO:0007669"/>
    <property type="project" value="TreeGrafter"/>
</dbReference>
<dbReference type="InParanoid" id="A0A409WL19"/>
<dbReference type="AlphaFoldDB" id="A0A409WL19"/>
<dbReference type="PANTHER" id="PTHR48079">
    <property type="entry name" value="PROTEIN YEEZ"/>
    <property type="match status" value="1"/>
</dbReference>
<dbReference type="SUPFAM" id="SSF51735">
    <property type="entry name" value="NAD(P)-binding Rossmann-fold domains"/>
    <property type="match status" value="1"/>
</dbReference>